<keyword evidence="2" id="KW-1185">Reference proteome</keyword>
<gene>
    <name evidence="1" type="ORF">ARMSODRAFT_1069157</name>
</gene>
<accession>A0A2H3B8L9</accession>
<evidence type="ECO:0000313" key="2">
    <source>
        <dbReference type="Proteomes" id="UP000218334"/>
    </source>
</evidence>
<protein>
    <submittedName>
        <fullName evidence="1">Uncharacterized protein</fullName>
    </submittedName>
</protein>
<dbReference type="AlphaFoldDB" id="A0A2H3B8L9"/>
<dbReference type="Proteomes" id="UP000218334">
    <property type="component" value="Unassembled WGS sequence"/>
</dbReference>
<dbReference type="Gene3D" id="3.30.420.10">
    <property type="entry name" value="Ribonuclease H-like superfamily/Ribonuclease H"/>
    <property type="match status" value="1"/>
</dbReference>
<dbReference type="InterPro" id="IPR036397">
    <property type="entry name" value="RNaseH_sf"/>
</dbReference>
<dbReference type="STRING" id="1076256.A0A2H3B8L9"/>
<reference evidence="2" key="1">
    <citation type="journal article" date="2017" name="Nat. Ecol. Evol.">
        <title>Genome expansion and lineage-specific genetic innovations in the forest pathogenic fungi Armillaria.</title>
        <authorList>
            <person name="Sipos G."/>
            <person name="Prasanna A.N."/>
            <person name="Walter M.C."/>
            <person name="O'Connor E."/>
            <person name="Balint B."/>
            <person name="Krizsan K."/>
            <person name="Kiss B."/>
            <person name="Hess J."/>
            <person name="Varga T."/>
            <person name="Slot J."/>
            <person name="Riley R."/>
            <person name="Boka B."/>
            <person name="Rigling D."/>
            <person name="Barry K."/>
            <person name="Lee J."/>
            <person name="Mihaltcheva S."/>
            <person name="LaButti K."/>
            <person name="Lipzen A."/>
            <person name="Waldron R."/>
            <person name="Moloney N.M."/>
            <person name="Sperisen C."/>
            <person name="Kredics L."/>
            <person name="Vagvoelgyi C."/>
            <person name="Patrignani A."/>
            <person name="Fitzpatrick D."/>
            <person name="Nagy I."/>
            <person name="Doyle S."/>
            <person name="Anderson J.B."/>
            <person name="Grigoriev I.V."/>
            <person name="Gueldener U."/>
            <person name="Muensterkoetter M."/>
            <person name="Nagy L.G."/>
        </authorList>
    </citation>
    <scope>NUCLEOTIDE SEQUENCE [LARGE SCALE GENOMIC DNA]</scope>
    <source>
        <strain evidence="2">28-4</strain>
    </source>
</reference>
<dbReference type="EMBL" id="KZ293491">
    <property type="protein sequence ID" value="PBK60183.1"/>
    <property type="molecule type" value="Genomic_DNA"/>
</dbReference>
<name>A0A2H3B8L9_9AGAR</name>
<dbReference type="GO" id="GO:0003676">
    <property type="term" value="F:nucleic acid binding"/>
    <property type="evidence" value="ECO:0007669"/>
    <property type="project" value="InterPro"/>
</dbReference>
<sequence length="152" mass="17013">MSENLGWIGRANACMLRAKELLDTPEKWDPRYMLPEDYEEPPQQLDEGFEFDHRVTTHGSLADVFRMYTERIICNTLPDMRISLANIEEIIAATDGSCTDDGTDTAWARAGIYIEGENGMKLAIRIPSNLPQTNQVGEAITTKELADSGQMS</sequence>
<proteinExistence type="predicted"/>
<organism evidence="1 2">
    <name type="scientific">Armillaria solidipes</name>
    <dbReference type="NCBI Taxonomy" id="1076256"/>
    <lineage>
        <taxon>Eukaryota</taxon>
        <taxon>Fungi</taxon>
        <taxon>Dikarya</taxon>
        <taxon>Basidiomycota</taxon>
        <taxon>Agaricomycotina</taxon>
        <taxon>Agaricomycetes</taxon>
        <taxon>Agaricomycetidae</taxon>
        <taxon>Agaricales</taxon>
        <taxon>Marasmiineae</taxon>
        <taxon>Physalacriaceae</taxon>
        <taxon>Armillaria</taxon>
    </lineage>
</organism>
<evidence type="ECO:0000313" key="1">
    <source>
        <dbReference type="EMBL" id="PBK60183.1"/>
    </source>
</evidence>